<feature type="compositionally biased region" description="Pro residues" evidence="7">
    <location>
        <begin position="281"/>
        <end position="294"/>
    </location>
</feature>
<evidence type="ECO:0000256" key="7">
    <source>
        <dbReference type="SAM" id="MobiDB-lite"/>
    </source>
</evidence>
<comment type="catalytic activity">
    <reaction evidence="5 6">
        <text>queuosine 5'-phosphate + H2O = queuine + D-ribose 5-phosphate</text>
        <dbReference type="Rhea" id="RHEA:75387"/>
        <dbReference type="ChEBI" id="CHEBI:15377"/>
        <dbReference type="ChEBI" id="CHEBI:17433"/>
        <dbReference type="ChEBI" id="CHEBI:78346"/>
        <dbReference type="ChEBI" id="CHEBI:194371"/>
    </reaction>
    <physiologicalReaction direction="left-to-right" evidence="5 6">
        <dbReference type="Rhea" id="RHEA:75388"/>
    </physiologicalReaction>
</comment>
<accession>R7SFZ8</accession>
<dbReference type="KEGG" id="cput:CONPUDRAFT_132908"/>
<evidence type="ECO:0000256" key="2">
    <source>
        <dbReference type="ARBA" id="ARBA00035119"/>
    </source>
</evidence>
<evidence type="ECO:0000256" key="6">
    <source>
        <dbReference type="RuleBase" id="RU365002"/>
    </source>
</evidence>
<evidence type="ECO:0000313" key="9">
    <source>
        <dbReference type="Proteomes" id="UP000053558"/>
    </source>
</evidence>
<dbReference type="Proteomes" id="UP000053558">
    <property type="component" value="Unassembled WGS sequence"/>
</dbReference>
<dbReference type="Pfam" id="PF10343">
    <property type="entry name" value="Q_salvage"/>
    <property type="match status" value="2"/>
</dbReference>
<dbReference type="GO" id="GO:0016787">
    <property type="term" value="F:hydrolase activity"/>
    <property type="evidence" value="ECO:0007669"/>
    <property type="project" value="UniProtKB-KW"/>
</dbReference>
<dbReference type="eggNOG" id="KOG2524">
    <property type="taxonomic scope" value="Eukaryota"/>
</dbReference>
<feature type="region of interest" description="Disordered" evidence="7">
    <location>
        <begin position="274"/>
        <end position="294"/>
    </location>
</feature>
<keyword evidence="9" id="KW-1185">Reference proteome</keyword>
<evidence type="ECO:0000313" key="8">
    <source>
        <dbReference type="EMBL" id="EIW74667.1"/>
    </source>
</evidence>
<dbReference type="EC" id="3.2.2.-" evidence="6"/>
<dbReference type="GO" id="GO:0006400">
    <property type="term" value="P:tRNA modification"/>
    <property type="evidence" value="ECO:0007669"/>
    <property type="project" value="TreeGrafter"/>
</dbReference>
<sequence>MGDADAIREQRCDHPNPVVISAEYALQATNLVQINDDGVKAAARYIASHLASASYTPRTWRTHPLHLLPPEPYDPHDPATRRVLDWLFVVASLNFSFWSDRDDQERYGVEWREGWDAGGKGEGEGEKVVHTGYWSLVAALDRAIEEGIPITEPAFYASPERCPDAIIEHVFRPARECGEKSIPLLKERIAILREVGRTLCEDFDGSYQNFINAYQEREQGQGTALGLVNMVVNTFPSFRDECLYEGHKIHFWKRAQILVAETWAAFYPPPPPSPSSQYSPFPAPSNPNPHPLFPGPAGPRIRDLTMFADYRVPQIMAHLRILSYPDSLTHLLKRGELVPHGSREEVSLRSGSIVGVERVKEEIVRIREDMGEDGEEVSSVLIDFYLWDLAKRIEQGEDRIEGIDTTPIGHAHRTRSVWY</sequence>
<reference evidence="9" key="1">
    <citation type="journal article" date="2012" name="Science">
        <title>The Paleozoic origin of enzymatic lignin decomposition reconstructed from 31 fungal genomes.</title>
        <authorList>
            <person name="Floudas D."/>
            <person name="Binder M."/>
            <person name="Riley R."/>
            <person name="Barry K."/>
            <person name="Blanchette R.A."/>
            <person name="Henrissat B."/>
            <person name="Martinez A.T."/>
            <person name="Otillar R."/>
            <person name="Spatafora J.W."/>
            <person name="Yadav J.S."/>
            <person name="Aerts A."/>
            <person name="Benoit I."/>
            <person name="Boyd A."/>
            <person name="Carlson A."/>
            <person name="Copeland A."/>
            <person name="Coutinho P.M."/>
            <person name="de Vries R.P."/>
            <person name="Ferreira P."/>
            <person name="Findley K."/>
            <person name="Foster B."/>
            <person name="Gaskell J."/>
            <person name="Glotzer D."/>
            <person name="Gorecki P."/>
            <person name="Heitman J."/>
            <person name="Hesse C."/>
            <person name="Hori C."/>
            <person name="Igarashi K."/>
            <person name="Jurgens J.A."/>
            <person name="Kallen N."/>
            <person name="Kersten P."/>
            <person name="Kohler A."/>
            <person name="Kuees U."/>
            <person name="Kumar T.K.A."/>
            <person name="Kuo A."/>
            <person name="LaButti K."/>
            <person name="Larrondo L.F."/>
            <person name="Lindquist E."/>
            <person name="Ling A."/>
            <person name="Lombard V."/>
            <person name="Lucas S."/>
            <person name="Lundell T."/>
            <person name="Martin R."/>
            <person name="McLaughlin D.J."/>
            <person name="Morgenstern I."/>
            <person name="Morin E."/>
            <person name="Murat C."/>
            <person name="Nagy L.G."/>
            <person name="Nolan M."/>
            <person name="Ohm R.A."/>
            <person name="Patyshakuliyeva A."/>
            <person name="Rokas A."/>
            <person name="Ruiz-Duenas F.J."/>
            <person name="Sabat G."/>
            <person name="Salamov A."/>
            <person name="Samejima M."/>
            <person name="Schmutz J."/>
            <person name="Slot J.C."/>
            <person name="St John F."/>
            <person name="Stenlid J."/>
            <person name="Sun H."/>
            <person name="Sun S."/>
            <person name="Syed K."/>
            <person name="Tsang A."/>
            <person name="Wiebenga A."/>
            <person name="Young D."/>
            <person name="Pisabarro A."/>
            <person name="Eastwood D.C."/>
            <person name="Martin F."/>
            <person name="Cullen D."/>
            <person name="Grigoriev I.V."/>
            <person name="Hibbett D.S."/>
        </authorList>
    </citation>
    <scope>NUCLEOTIDE SEQUENCE [LARGE SCALE GENOMIC DNA]</scope>
    <source>
        <strain evidence="9">RWD-64-598 SS2</strain>
    </source>
</reference>
<dbReference type="OrthoDB" id="416777at2759"/>
<evidence type="ECO:0000256" key="1">
    <source>
        <dbReference type="ARBA" id="ARBA00022801"/>
    </source>
</evidence>
<protein>
    <recommendedName>
        <fullName evidence="3 6">Queuosine 5'-phosphate N-glycosylase/hydrolase</fullName>
        <ecNumber evidence="6">3.2.2.-</ecNumber>
    </recommendedName>
    <alternativeName>
        <fullName evidence="4 6">Queuosine-nucleotide N-glycosylase/hydrolase</fullName>
    </alternativeName>
</protein>
<dbReference type="AlphaFoldDB" id="R7SFZ8"/>
<dbReference type="PANTHER" id="PTHR21314">
    <property type="entry name" value="QUEUOSINE 5'-PHOSPHATE N-GLYCOSYLASE_HYDROLASE-RELATED"/>
    <property type="match status" value="1"/>
</dbReference>
<evidence type="ECO:0000256" key="4">
    <source>
        <dbReference type="ARBA" id="ARBA00035393"/>
    </source>
</evidence>
<evidence type="ECO:0000256" key="5">
    <source>
        <dbReference type="ARBA" id="ARBA00048204"/>
    </source>
</evidence>
<comment type="function">
    <text evidence="6">Catalyzes the hydrolysis of queuosine 5'-phosphate, releasing the nucleobase queuine (q). Is required for salvage of queuine from exogenous queuosine (Q) that is imported and then converted to queuosine 5'-phosphate intracellularly.</text>
</comment>
<proteinExistence type="inferred from homology"/>
<dbReference type="PANTHER" id="PTHR21314:SF0">
    <property type="entry name" value="QUEUOSINE 5'-PHOSPHATE N-GLYCOSYLASE_HYDROLASE"/>
    <property type="match status" value="1"/>
</dbReference>
<organism evidence="8 9">
    <name type="scientific">Coniophora puteana (strain RWD-64-598)</name>
    <name type="common">Brown rot fungus</name>
    <dbReference type="NCBI Taxonomy" id="741705"/>
    <lineage>
        <taxon>Eukaryota</taxon>
        <taxon>Fungi</taxon>
        <taxon>Dikarya</taxon>
        <taxon>Basidiomycota</taxon>
        <taxon>Agaricomycotina</taxon>
        <taxon>Agaricomycetes</taxon>
        <taxon>Agaricomycetidae</taxon>
        <taxon>Boletales</taxon>
        <taxon>Coniophorineae</taxon>
        <taxon>Coniophoraceae</taxon>
        <taxon>Coniophora</taxon>
    </lineage>
</organism>
<gene>
    <name evidence="8" type="ORF">CONPUDRAFT_132908</name>
</gene>
<dbReference type="OMA" id="FSFWSEE"/>
<evidence type="ECO:0000256" key="3">
    <source>
        <dbReference type="ARBA" id="ARBA00035306"/>
    </source>
</evidence>
<dbReference type="EMBL" id="JH711591">
    <property type="protein sequence ID" value="EIW74667.1"/>
    <property type="molecule type" value="Genomic_DNA"/>
</dbReference>
<comment type="similarity">
    <text evidence="2 6">Belongs to the QNG1 protein family.</text>
</comment>
<dbReference type="GeneID" id="19200440"/>
<dbReference type="InterPro" id="IPR019438">
    <property type="entry name" value="Q_salvage"/>
</dbReference>
<name>R7SFZ8_CONPW</name>
<dbReference type="RefSeq" id="XP_007775264.1">
    <property type="nucleotide sequence ID" value="XM_007777074.1"/>
</dbReference>
<keyword evidence="1 6" id="KW-0378">Hydrolase</keyword>